<feature type="region of interest" description="Disordered" evidence="1">
    <location>
        <begin position="1"/>
        <end position="121"/>
    </location>
</feature>
<keyword evidence="2" id="KW-0689">Ribosomal protein</keyword>
<feature type="non-terminal residue" evidence="2">
    <location>
        <position position="162"/>
    </location>
</feature>
<keyword evidence="2" id="KW-0687">Ribonucleoprotein</keyword>
<feature type="non-terminal residue" evidence="2">
    <location>
        <position position="1"/>
    </location>
</feature>
<feature type="compositionally biased region" description="Basic residues" evidence="1">
    <location>
        <begin position="18"/>
        <end position="36"/>
    </location>
</feature>
<dbReference type="GO" id="GO:0005840">
    <property type="term" value="C:ribosome"/>
    <property type="evidence" value="ECO:0007669"/>
    <property type="project" value="UniProtKB-KW"/>
</dbReference>
<evidence type="ECO:0000313" key="2">
    <source>
        <dbReference type="EMBL" id="CAA9266477.1"/>
    </source>
</evidence>
<accession>A0A6J4J2I6</accession>
<proteinExistence type="predicted"/>
<name>A0A6J4J2I6_9ACTN</name>
<sequence>EGPRSQAGPRLDEGQAPRRPRHRRQGRQDRRPRHQGSGRARHDPEGVRGRSAALGAAHPQAQGLQEPVPGGVRGGEPRSARRLPGRRDQPRDTPGTRPRAQARHGQGARSGRADPRPARVGPRLLQVSCRCHHCRGRYGRGHSAALRQRPAPGQGQCPDQPL</sequence>
<organism evidence="2">
    <name type="scientific">uncultured Acidimicrobiales bacterium</name>
    <dbReference type="NCBI Taxonomy" id="310071"/>
    <lineage>
        <taxon>Bacteria</taxon>
        <taxon>Bacillati</taxon>
        <taxon>Actinomycetota</taxon>
        <taxon>Acidimicrobiia</taxon>
        <taxon>Acidimicrobiales</taxon>
        <taxon>environmental samples</taxon>
    </lineage>
</organism>
<dbReference type="EMBL" id="CADCTF010000150">
    <property type="protein sequence ID" value="CAA9266477.1"/>
    <property type="molecule type" value="Genomic_DNA"/>
</dbReference>
<feature type="region of interest" description="Disordered" evidence="1">
    <location>
        <begin position="140"/>
        <end position="162"/>
    </location>
</feature>
<protein>
    <submittedName>
        <fullName evidence="2">LSU ribosomal protein L15p (L27Ae)</fullName>
    </submittedName>
</protein>
<gene>
    <name evidence="2" type="ORF">AVDCRST_MAG50-3174</name>
</gene>
<dbReference type="AlphaFoldDB" id="A0A6J4J2I6"/>
<evidence type="ECO:0000256" key="1">
    <source>
        <dbReference type="SAM" id="MobiDB-lite"/>
    </source>
</evidence>
<feature type="compositionally biased region" description="Basic and acidic residues" evidence="1">
    <location>
        <begin position="75"/>
        <end position="91"/>
    </location>
</feature>
<reference evidence="2" key="1">
    <citation type="submission" date="2020-02" db="EMBL/GenBank/DDBJ databases">
        <authorList>
            <person name="Meier V. D."/>
        </authorList>
    </citation>
    <scope>NUCLEOTIDE SEQUENCE</scope>
    <source>
        <strain evidence="2">AVDCRST_MAG50</strain>
    </source>
</reference>